<dbReference type="EMBL" id="JAUOPB010000003">
    <property type="protein sequence ID" value="MDO6422009.1"/>
    <property type="molecule type" value="Genomic_DNA"/>
</dbReference>
<evidence type="ECO:0000259" key="5">
    <source>
        <dbReference type="PROSITE" id="PS50977"/>
    </source>
</evidence>
<dbReference type="Gene3D" id="1.10.357.10">
    <property type="entry name" value="Tetracycline Repressor, domain 2"/>
    <property type="match status" value="1"/>
</dbReference>
<dbReference type="InterPro" id="IPR036271">
    <property type="entry name" value="Tet_transcr_reg_TetR-rel_C_sf"/>
</dbReference>
<name>A0AAW7X3A0_9GAMM</name>
<dbReference type="InterPro" id="IPR009057">
    <property type="entry name" value="Homeodomain-like_sf"/>
</dbReference>
<dbReference type="GO" id="GO:0003677">
    <property type="term" value="F:DNA binding"/>
    <property type="evidence" value="ECO:0007669"/>
    <property type="project" value="UniProtKB-UniRule"/>
</dbReference>
<dbReference type="PANTHER" id="PTHR43479:SF20">
    <property type="entry name" value="HTH TETR-TYPE DOMAIN-CONTAINING PROTEIN"/>
    <property type="match status" value="1"/>
</dbReference>
<keyword evidence="2 4" id="KW-0238">DNA-binding</keyword>
<dbReference type="SUPFAM" id="SSF46689">
    <property type="entry name" value="Homeodomain-like"/>
    <property type="match status" value="1"/>
</dbReference>
<gene>
    <name evidence="6" type="ORF">Q4521_05955</name>
</gene>
<feature type="domain" description="HTH tetR-type" evidence="5">
    <location>
        <begin position="15"/>
        <end position="75"/>
    </location>
</feature>
<evidence type="ECO:0000256" key="4">
    <source>
        <dbReference type="PROSITE-ProRule" id="PRU00335"/>
    </source>
</evidence>
<organism evidence="6 7">
    <name type="scientific">Saccharophagus degradans</name>
    <dbReference type="NCBI Taxonomy" id="86304"/>
    <lineage>
        <taxon>Bacteria</taxon>
        <taxon>Pseudomonadati</taxon>
        <taxon>Pseudomonadota</taxon>
        <taxon>Gammaproteobacteria</taxon>
        <taxon>Cellvibrionales</taxon>
        <taxon>Cellvibrionaceae</taxon>
        <taxon>Saccharophagus</taxon>
    </lineage>
</organism>
<evidence type="ECO:0000256" key="3">
    <source>
        <dbReference type="ARBA" id="ARBA00023163"/>
    </source>
</evidence>
<protein>
    <submittedName>
        <fullName evidence="6">TetR/AcrR family transcriptional regulator</fullName>
    </submittedName>
</protein>
<dbReference type="InterPro" id="IPR025996">
    <property type="entry name" value="MT1864/Rv1816-like_C"/>
</dbReference>
<dbReference type="Pfam" id="PF13305">
    <property type="entry name" value="TetR_C_33"/>
    <property type="match status" value="1"/>
</dbReference>
<dbReference type="RefSeq" id="WP_303491777.1">
    <property type="nucleotide sequence ID" value="NZ_JAUOPB010000003.1"/>
</dbReference>
<comment type="caution">
    <text evidence="6">The sequence shown here is derived from an EMBL/GenBank/DDBJ whole genome shotgun (WGS) entry which is preliminary data.</text>
</comment>
<evidence type="ECO:0000313" key="6">
    <source>
        <dbReference type="EMBL" id="MDO6422009.1"/>
    </source>
</evidence>
<keyword evidence="3" id="KW-0804">Transcription</keyword>
<dbReference type="InterPro" id="IPR050624">
    <property type="entry name" value="HTH-type_Tx_Regulator"/>
</dbReference>
<accession>A0AAW7X3A0</accession>
<proteinExistence type="predicted"/>
<sequence>MAETNDKKADRYHHGNLKTALVDGFLEMLPSTNIESISLRKLATHIGVAATAVYNHFSNKDELCAAVKLRCLDHFAQWLESHVEKNAEPEERIYALSKAYFQYSLQHPQYFQFIFQIDIPQEYVTAELIETSMRSEQELRNSVIALLEKHQLPTTQYNEGLGAFACWSLAHGVTTLAAKHVNHAACLSGRWPPEFMLDNKESINAAFEPLSKVVIAGILAVAKK</sequence>
<dbReference type="InterPro" id="IPR001647">
    <property type="entry name" value="HTH_TetR"/>
</dbReference>
<dbReference type="Proteomes" id="UP001169760">
    <property type="component" value="Unassembled WGS sequence"/>
</dbReference>
<keyword evidence="1" id="KW-0805">Transcription regulation</keyword>
<dbReference type="PROSITE" id="PS50977">
    <property type="entry name" value="HTH_TETR_2"/>
    <property type="match status" value="1"/>
</dbReference>
<evidence type="ECO:0000313" key="7">
    <source>
        <dbReference type="Proteomes" id="UP001169760"/>
    </source>
</evidence>
<dbReference type="SUPFAM" id="SSF48498">
    <property type="entry name" value="Tetracyclin repressor-like, C-terminal domain"/>
    <property type="match status" value="1"/>
</dbReference>
<evidence type="ECO:0000256" key="1">
    <source>
        <dbReference type="ARBA" id="ARBA00023015"/>
    </source>
</evidence>
<reference evidence="6" key="1">
    <citation type="submission" date="2023-07" db="EMBL/GenBank/DDBJ databases">
        <title>Genome content predicts the carbon catabolic preferences of heterotrophic bacteria.</title>
        <authorList>
            <person name="Gralka M."/>
        </authorList>
    </citation>
    <scope>NUCLEOTIDE SEQUENCE</scope>
    <source>
        <strain evidence="6">I3M17_2</strain>
    </source>
</reference>
<evidence type="ECO:0000256" key="2">
    <source>
        <dbReference type="ARBA" id="ARBA00023125"/>
    </source>
</evidence>
<dbReference type="AlphaFoldDB" id="A0AAW7X3A0"/>
<feature type="DNA-binding region" description="H-T-H motif" evidence="4">
    <location>
        <begin position="38"/>
        <end position="57"/>
    </location>
</feature>
<dbReference type="Pfam" id="PF00440">
    <property type="entry name" value="TetR_N"/>
    <property type="match status" value="1"/>
</dbReference>
<dbReference type="PANTHER" id="PTHR43479">
    <property type="entry name" value="ACREF/ENVCD OPERON REPRESSOR-RELATED"/>
    <property type="match status" value="1"/>
</dbReference>